<accession>A0A150H4C6</accession>
<organism evidence="1 2">
    <name type="scientific">Gonium pectorale</name>
    <name type="common">Green alga</name>
    <dbReference type="NCBI Taxonomy" id="33097"/>
    <lineage>
        <taxon>Eukaryota</taxon>
        <taxon>Viridiplantae</taxon>
        <taxon>Chlorophyta</taxon>
        <taxon>core chlorophytes</taxon>
        <taxon>Chlorophyceae</taxon>
        <taxon>CS clade</taxon>
        <taxon>Chlamydomonadales</taxon>
        <taxon>Volvocaceae</taxon>
        <taxon>Gonium</taxon>
    </lineage>
</organism>
<proteinExistence type="predicted"/>
<reference evidence="2" key="1">
    <citation type="journal article" date="2016" name="Nat. Commun.">
        <title>The Gonium pectorale genome demonstrates co-option of cell cycle regulation during the evolution of multicellularity.</title>
        <authorList>
            <person name="Hanschen E.R."/>
            <person name="Marriage T.N."/>
            <person name="Ferris P.J."/>
            <person name="Hamaji T."/>
            <person name="Toyoda A."/>
            <person name="Fujiyama A."/>
            <person name="Neme R."/>
            <person name="Noguchi H."/>
            <person name="Minakuchi Y."/>
            <person name="Suzuki M."/>
            <person name="Kawai-Toyooka H."/>
            <person name="Smith D.R."/>
            <person name="Sparks H."/>
            <person name="Anderson J."/>
            <person name="Bakaric R."/>
            <person name="Luria V."/>
            <person name="Karger A."/>
            <person name="Kirschner M.W."/>
            <person name="Durand P.M."/>
            <person name="Michod R.E."/>
            <person name="Nozaki H."/>
            <person name="Olson B.J."/>
        </authorList>
    </citation>
    <scope>NUCLEOTIDE SEQUENCE [LARGE SCALE GENOMIC DNA]</scope>
    <source>
        <strain evidence="2">NIES-2863</strain>
    </source>
</reference>
<dbReference type="AlphaFoldDB" id="A0A150H4C6"/>
<dbReference type="EMBL" id="LSYV01000002">
    <property type="protein sequence ID" value="KXZ56913.1"/>
    <property type="molecule type" value="Genomic_DNA"/>
</dbReference>
<sequence length="270" mass="28398">MRLPRPRRRCRPSSQGSAEHVASLATHLSRLRVRAPRLWEALGNAAAATLESARPSDVAALMAAYARAELTNELLFDRAVAQATADMRGAEPEDVATVLWALARSGITCPRSLRRAVAAHLAARGRDYGLLHVASMAGACAKMGVRDGGLHRLLAERGAQALDEEANALGIIPQPLIARPTSSAAIAATNAPAATSHAVSVLVAGLRDMEPHARLTGLLRSAVRFLVKAARAGGAVSPAQAEQRHVDQVAAACLQAGLAEEYQALLQTSW</sequence>
<dbReference type="OrthoDB" id="550526at2759"/>
<gene>
    <name evidence="1" type="ORF">GPECTOR_1g823</name>
</gene>
<name>A0A150H4C6_GONPE</name>
<protein>
    <submittedName>
        <fullName evidence="1">Uncharacterized protein</fullName>
    </submittedName>
</protein>
<evidence type="ECO:0000313" key="2">
    <source>
        <dbReference type="Proteomes" id="UP000075714"/>
    </source>
</evidence>
<dbReference type="Proteomes" id="UP000075714">
    <property type="component" value="Unassembled WGS sequence"/>
</dbReference>
<comment type="caution">
    <text evidence="1">The sequence shown here is derived from an EMBL/GenBank/DDBJ whole genome shotgun (WGS) entry which is preliminary data.</text>
</comment>
<keyword evidence="2" id="KW-1185">Reference proteome</keyword>
<evidence type="ECO:0000313" key="1">
    <source>
        <dbReference type="EMBL" id="KXZ56913.1"/>
    </source>
</evidence>